<name>A0A3B0CN88_9BACL</name>
<protein>
    <submittedName>
        <fullName evidence="7">Sigma-70 family RNA polymerase sigma factor</fullName>
    </submittedName>
</protein>
<evidence type="ECO:0000259" key="5">
    <source>
        <dbReference type="Pfam" id="PF04542"/>
    </source>
</evidence>
<dbReference type="InterPro" id="IPR013325">
    <property type="entry name" value="RNA_pol_sigma_r2"/>
</dbReference>
<dbReference type="CDD" id="cd06171">
    <property type="entry name" value="Sigma70_r4"/>
    <property type="match status" value="1"/>
</dbReference>
<keyword evidence="3" id="KW-0731">Sigma factor</keyword>
<comment type="similarity">
    <text evidence="1">Belongs to the sigma-70 factor family. ECF subfamily.</text>
</comment>
<dbReference type="GO" id="GO:0016987">
    <property type="term" value="F:sigma factor activity"/>
    <property type="evidence" value="ECO:0007669"/>
    <property type="project" value="UniProtKB-KW"/>
</dbReference>
<sequence length="177" mass="20818">MRLEDEVILAREGDREAFIRLIKQLETNLYRVARAIVKRDEDCADAIQETILKAFQFISAVREPVYFKSWLLRILINECNQIIRRQQRMVLAEPDLTLSACSSEYDKIDVKEAVDRLEDKLRMVVTLYYYEDLPLKQIAELLETTEGTVKSRLHRARLTLAECLRIPAIERKVGYER</sequence>
<dbReference type="InterPro" id="IPR013324">
    <property type="entry name" value="RNA_pol_sigma_r3/r4-like"/>
</dbReference>
<dbReference type="Gene3D" id="1.10.10.10">
    <property type="entry name" value="Winged helix-like DNA-binding domain superfamily/Winged helix DNA-binding domain"/>
    <property type="match status" value="1"/>
</dbReference>
<accession>A0A3B0CN88</accession>
<dbReference type="Gene3D" id="1.10.1740.10">
    <property type="match status" value="1"/>
</dbReference>
<dbReference type="InterPro" id="IPR039425">
    <property type="entry name" value="RNA_pol_sigma-70-like"/>
</dbReference>
<dbReference type="Proteomes" id="UP000282311">
    <property type="component" value="Unassembled WGS sequence"/>
</dbReference>
<dbReference type="InterPro" id="IPR007627">
    <property type="entry name" value="RNA_pol_sigma70_r2"/>
</dbReference>
<comment type="caution">
    <text evidence="7">The sequence shown here is derived from an EMBL/GenBank/DDBJ whole genome shotgun (WGS) entry which is preliminary data.</text>
</comment>
<keyword evidence="4" id="KW-0804">Transcription</keyword>
<dbReference type="GO" id="GO:0003677">
    <property type="term" value="F:DNA binding"/>
    <property type="evidence" value="ECO:0007669"/>
    <property type="project" value="InterPro"/>
</dbReference>
<evidence type="ECO:0000256" key="4">
    <source>
        <dbReference type="ARBA" id="ARBA00023163"/>
    </source>
</evidence>
<dbReference type="GO" id="GO:0006352">
    <property type="term" value="P:DNA-templated transcription initiation"/>
    <property type="evidence" value="ECO:0007669"/>
    <property type="project" value="InterPro"/>
</dbReference>
<dbReference type="PANTHER" id="PTHR43133">
    <property type="entry name" value="RNA POLYMERASE ECF-TYPE SIGMA FACTO"/>
    <property type="match status" value="1"/>
</dbReference>
<dbReference type="InterPro" id="IPR014284">
    <property type="entry name" value="RNA_pol_sigma-70_dom"/>
</dbReference>
<proteinExistence type="inferred from homology"/>
<dbReference type="SUPFAM" id="SSF88659">
    <property type="entry name" value="Sigma3 and sigma4 domains of RNA polymerase sigma factors"/>
    <property type="match status" value="1"/>
</dbReference>
<keyword evidence="8" id="KW-1185">Reference proteome</keyword>
<dbReference type="NCBIfam" id="TIGR02937">
    <property type="entry name" value="sigma70-ECF"/>
    <property type="match status" value="1"/>
</dbReference>
<evidence type="ECO:0000313" key="8">
    <source>
        <dbReference type="Proteomes" id="UP000282311"/>
    </source>
</evidence>
<evidence type="ECO:0000256" key="3">
    <source>
        <dbReference type="ARBA" id="ARBA00023082"/>
    </source>
</evidence>
<feature type="domain" description="RNA polymerase sigma factor 70 region 4 type 2" evidence="6">
    <location>
        <begin position="110"/>
        <end position="160"/>
    </location>
</feature>
<feature type="domain" description="RNA polymerase sigma-70 region 2" evidence="5">
    <location>
        <begin position="21"/>
        <end position="88"/>
    </location>
</feature>
<reference evidence="7 8" key="1">
    <citation type="journal article" date="2007" name="Int. J. Syst. Evol. Microbiol.">
        <title>Paenibacillus ginsengarvi sp. nov., isolated from soil from ginseng cultivation.</title>
        <authorList>
            <person name="Yoon M.H."/>
            <person name="Ten L.N."/>
            <person name="Im W.T."/>
        </authorList>
    </citation>
    <scope>NUCLEOTIDE SEQUENCE [LARGE SCALE GENOMIC DNA]</scope>
    <source>
        <strain evidence="7 8">KCTC 13059</strain>
    </source>
</reference>
<dbReference type="RefSeq" id="WP_120745900.1">
    <property type="nucleotide sequence ID" value="NZ_RBAH01000002.1"/>
</dbReference>
<evidence type="ECO:0000256" key="2">
    <source>
        <dbReference type="ARBA" id="ARBA00023015"/>
    </source>
</evidence>
<dbReference type="AlphaFoldDB" id="A0A3B0CN88"/>
<evidence type="ECO:0000256" key="1">
    <source>
        <dbReference type="ARBA" id="ARBA00010641"/>
    </source>
</evidence>
<evidence type="ECO:0000259" key="6">
    <source>
        <dbReference type="Pfam" id="PF08281"/>
    </source>
</evidence>
<evidence type="ECO:0000313" key="7">
    <source>
        <dbReference type="EMBL" id="RKN86208.1"/>
    </source>
</evidence>
<dbReference type="EMBL" id="RBAH01000002">
    <property type="protein sequence ID" value="RKN86208.1"/>
    <property type="molecule type" value="Genomic_DNA"/>
</dbReference>
<dbReference type="Pfam" id="PF08281">
    <property type="entry name" value="Sigma70_r4_2"/>
    <property type="match status" value="1"/>
</dbReference>
<organism evidence="7 8">
    <name type="scientific">Paenibacillus ginsengarvi</name>
    <dbReference type="NCBI Taxonomy" id="400777"/>
    <lineage>
        <taxon>Bacteria</taxon>
        <taxon>Bacillati</taxon>
        <taxon>Bacillota</taxon>
        <taxon>Bacilli</taxon>
        <taxon>Bacillales</taxon>
        <taxon>Paenibacillaceae</taxon>
        <taxon>Paenibacillus</taxon>
    </lineage>
</organism>
<dbReference type="OrthoDB" id="9782703at2"/>
<dbReference type="InterPro" id="IPR013249">
    <property type="entry name" value="RNA_pol_sigma70_r4_t2"/>
</dbReference>
<gene>
    <name evidence="7" type="ORF">D7M11_04145</name>
</gene>
<keyword evidence="2" id="KW-0805">Transcription regulation</keyword>
<dbReference type="Pfam" id="PF04542">
    <property type="entry name" value="Sigma70_r2"/>
    <property type="match status" value="1"/>
</dbReference>
<dbReference type="InterPro" id="IPR036388">
    <property type="entry name" value="WH-like_DNA-bd_sf"/>
</dbReference>
<dbReference type="PANTHER" id="PTHR43133:SF51">
    <property type="entry name" value="RNA POLYMERASE SIGMA FACTOR"/>
    <property type="match status" value="1"/>
</dbReference>
<dbReference type="SUPFAM" id="SSF88946">
    <property type="entry name" value="Sigma2 domain of RNA polymerase sigma factors"/>
    <property type="match status" value="1"/>
</dbReference>